<dbReference type="SMART" id="SM00451">
    <property type="entry name" value="ZnF_U1"/>
    <property type="match status" value="1"/>
</dbReference>
<dbReference type="OMA" id="ICTHFVK"/>
<evidence type="ECO:0000256" key="2">
    <source>
        <dbReference type="ARBA" id="ARBA00022771"/>
    </source>
</evidence>
<protein>
    <recommendedName>
        <fullName evidence="4">U1-type domain-containing protein</fullName>
    </recommendedName>
</protein>
<comment type="caution">
    <text evidence="5">The sequence shown here is derived from an EMBL/GenBank/DDBJ whole genome shotgun (WGS) entry which is preliminary data.</text>
</comment>
<dbReference type="FunFam" id="3.30.160.60:FF:003319">
    <property type="entry name" value="U1 zinc finger family protein"/>
    <property type="match status" value="1"/>
</dbReference>
<gene>
    <name evidence="5" type="ORF">KI387_006014</name>
</gene>
<evidence type="ECO:0000256" key="1">
    <source>
        <dbReference type="ARBA" id="ARBA00022723"/>
    </source>
</evidence>
<organism evidence="5 6">
    <name type="scientific">Taxus chinensis</name>
    <name type="common">Chinese yew</name>
    <name type="synonym">Taxus wallichiana var. chinensis</name>
    <dbReference type="NCBI Taxonomy" id="29808"/>
    <lineage>
        <taxon>Eukaryota</taxon>
        <taxon>Viridiplantae</taxon>
        <taxon>Streptophyta</taxon>
        <taxon>Embryophyta</taxon>
        <taxon>Tracheophyta</taxon>
        <taxon>Spermatophyta</taxon>
        <taxon>Pinopsida</taxon>
        <taxon>Pinidae</taxon>
        <taxon>Conifers II</taxon>
        <taxon>Cupressales</taxon>
        <taxon>Taxaceae</taxon>
        <taxon>Taxus</taxon>
    </lineage>
</organism>
<feature type="non-terminal residue" evidence="5">
    <location>
        <position position="58"/>
    </location>
</feature>
<keyword evidence="3" id="KW-0862">Zinc</keyword>
<keyword evidence="2" id="KW-0863">Zinc-finger</keyword>
<dbReference type="Proteomes" id="UP000824469">
    <property type="component" value="Unassembled WGS sequence"/>
</dbReference>
<proteinExistence type="predicted"/>
<dbReference type="InterPro" id="IPR003604">
    <property type="entry name" value="Matrin/U1-like-C_Znf_C2H2"/>
</dbReference>
<dbReference type="InterPro" id="IPR036236">
    <property type="entry name" value="Znf_C2H2_sf"/>
</dbReference>
<dbReference type="SUPFAM" id="SSF57667">
    <property type="entry name" value="beta-beta-alpha zinc fingers"/>
    <property type="match status" value="1"/>
</dbReference>
<dbReference type="AlphaFoldDB" id="A0AA38LJB4"/>
<evidence type="ECO:0000313" key="5">
    <source>
        <dbReference type="EMBL" id="KAH9325836.1"/>
    </source>
</evidence>
<dbReference type="PANTHER" id="PTHR16465:SF0">
    <property type="entry name" value="ZINC FINGER MATRIN-TYPE PROTEIN 5"/>
    <property type="match status" value="1"/>
</dbReference>
<keyword evidence="1" id="KW-0479">Metal-binding</keyword>
<name>A0AA38LJB4_TAXCH</name>
<dbReference type="PANTHER" id="PTHR16465">
    <property type="entry name" value="NUCLEASE-RELATED"/>
    <property type="match status" value="1"/>
</dbReference>
<dbReference type="Pfam" id="PF06220">
    <property type="entry name" value="zf-U1"/>
    <property type="match status" value="1"/>
</dbReference>
<accession>A0AA38LJB4</accession>
<keyword evidence="6" id="KW-1185">Reference proteome</keyword>
<dbReference type="GO" id="GO:0008270">
    <property type="term" value="F:zinc ion binding"/>
    <property type="evidence" value="ECO:0007669"/>
    <property type="project" value="UniProtKB-KW"/>
</dbReference>
<dbReference type="GO" id="GO:0005689">
    <property type="term" value="C:U12-type spliceosomal complex"/>
    <property type="evidence" value="ECO:0007669"/>
    <property type="project" value="TreeGrafter"/>
</dbReference>
<dbReference type="Gene3D" id="3.30.160.60">
    <property type="entry name" value="Classic Zinc Finger"/>
    <property type="match status" value="1"/>
</dbReference>
<evidence type="ECO:0000313" key="6">
    <source>
        <dbReference type="Proteomes" id="UP000824469"/>
    </source>
</evidence>
<dbReference type="EMBL" id="JAHRHJ020000002">
    <property type="protein sequence ID" value="KAH9325836.1"/>
    <property type="molecule type" value="Genomic_DNA"/>
</dbReference>
<evidence type="ECO:0000259" key="4">
    <source>
        <dbReference type="SMART" id="SM00451"/>
    </source>
</evidence>
<dbReference type="GO" id="GO:0003676">
    <property type="term" value="F:nucleic acid binding"/>
    <property type="evidence" value="ECO:0007669"/>
    <property type="project" value="InterPro"/>
</dbReference>
<dbReference type="InterPro" id="IPR013085">
    <property type="entry name" value="U1-CZ_Znf_C2H2"/>
</dbReference>
<sequence>MPPGKYYCDYCEKQFQDTPTARKRHLQGFHHQRAKKLWFDSFIDQSHPERVCTDFVEK</sequence>
<evidence type="ECO:0000256" key="3">
    <source>
        <dbReference type="ARBA" id="ARBA00022833"/>
    </source>
</evidence>
<reference evidence="5 6" key="1">
    <citation type="journal article" date="2021" name="Nat. Plants">
        <title>The Taxus genome provides insights into paclitaxel biosynthesis.</title>
        <authorList>
            <person name="Xiong X."/>
            <person name="Gou J."/>
            <person name="Liao Q."/>
            <person name="Li Y."/>
            <person name="Zhou Q."/>
            <person name="Bi G."/>
            <person name="Li C."/>
            <person name="Du R."/>
            <person name="Wang X."/>
            <person name="Sun T."/>
            <person name="Guo L."/>
            <person name="Liang H."/>
            <person name="Lu P."/>
            <person name="Wu Y."/>
            <person name="Zhang Z."/>
            <person name="Ro D.K."/>
            <person name="Shang Y."/>
            <person name="Huang S."/>
            <person name="Yan J."/>
        </authorList>
    </citation>
    <scope>NUCLEOTIDE SEQUENCE [LARGE SCALE GENOMIC DNA]</scope>
    <source>
        <strain evidence="5">Ta-2019</strain>
    </source>
</reference>
<feature type="domain" description="U1-type" evidence="4">
    <location>
        <begin position="3"/>
        <end position="38"/>
    </location>
</feature>